<keyword evidence="1" id="KW-1133">Transmembrane helix</keyword>
<dbReference type="EMBL" id="LIAE01007181">
    <property type="protein sequence ID" value="PAV81397.1"/>
    <property type="molecule type" value="Genomic_DNA"/>
</dbReference>
<reference evidence="2 3" key="1">
    <citation type="journal article" date="2017" name="Curr. Biol.">
        <title>Genome architecture and evolution of a unichromosomal asexual nematode.</title>
        <authorList>
            <person name="Fradin H."/>
            <person name="Zegar C."/>
            <person name="Gutwein M."/>
            <person name="Lucas J."/>
            <person name="Kovtun M."/>
            <person name="Corcoran D."/>
            <person name="Baugh L.R."/>
            <person name="Kiontke K."/>
            <person name="Gunsalus K."/>
            <person name="Fitch D.H."/>
            <person name="Piano F."/>
        </authorList>
    </citation>
    <scope>NUCLEOTIDE SEQUENCE [LARGE SCALE GENOMIC DNA]</scope>
    <source>
        <strain evidence="2">PF1309</strain>
    </source>
</reference>
<keyword evidence="1" id="KW-0812">Transmembrane</keyword>
<name>A0A2A2L5Q7_9BILA</name>
<sequence>MASLWYHFRKQFAVWVFPIMGFGAIFLDWNHTREWKAAGKYSSLCAEILGDGYKAPSGTTQHNQQQQQQQQASK</sequence>
<comment type="caution">
    <text evidence="2">The sequence shown here is derived from an EMBL/GenBank/DDBJ whole genome shotgun (WGS) entry which is preliminary data.</text>
</comment>
<evidence type="ECO:0000313" key="2">
    <source>
        <dbReference type="EMBL" id="PAV81397.1"/>
    </source>
</evidence>
<organism evidence="2 3">
    <name type="scientific">Diploscapter pachys</name>
    <dbReference type="NCBI Taxonomy" id="2018661"/>
    <lineage>
        <taxon>Eukaryota</taxon>
        <taxon>Metazoa</taxon>
        <taxon>Ecdysozoa</taxon>
        <taxon>Nematoda</taxon>
        <taxon>Chromadorea</taxon>
        <taxon>Rhabditida</taxon>
        <taxon>Rhabditina</taxon>
        <taxon>Rhabditomorpha</taxon>
        <taxon>Rhabditoidea</taxon>
        <taxon>Rhabditidae</taxon>
        <taxon>Diploscapter</taxon>
    </lineage>
</organism>
<evidence type="ECO:0000313" key="3">
    <source>
        <dbReference type="Proteomes" id="UP000218231"/>
    </source>
</evidence>
<dbReference type="AlphaFoldDB" id="A0A2A2L5Q7"/>
<dbReference type="Proteomes" id="UP000218231">
    <property type="component" value="Unassembled WGS sequence"/>
</dbReference>
<gene>
    <name evidence="2" type="ORF">WR25_24690</name>
</gene>
<protein>
    <submittedName>
        <fullName evidence="2">Uncharacterized protein</fullName>
    </submittedName>
</protein>
<evidence type="ECO:0000256" key="1">
    <source>
        <dbReference type="SAM" id="Phobius"/>
    </source>
</evidence>
<proteinExistence type="predicted"/>
<dbReference type="OrthoDB" id="5846344at2759"/>
<feature type="transmembrane region" description="Helical" evidence="1">
    <location>
        <begin position="12"/>
        <end position="30"/>
    </location>
</feature>
<keyword evidence="1" id="KW-0472">Membrane</keyword>
<accession>A0A2A2L5Q7</accession>
<keyword evidence="3" id="KW-1185">Reference proteome</keyword>